<dbReference type="InterPro" id="IPR029058">
    <property type="entry name" value="AB_hydrolase_fold"/>
</dbReference>
<evidence type="ECO:0000313" key="2">
    <source>
        <dbReference type="EMBL" id="KAJ5075635.1"/>
    </source>
</evidence>
<keyword evidence="3" id="KW-1185">Reference proteome</keyword>
<dbReference type="OrthoDB" id="190846at2759"/>
<feature type="chain" id="PRO_5040459650" evidence="1">
    <location>
        <begin position="27"/>
        <end position="437"/>
    </location>
</feature>
<evidence type="ECO:0000313" key="3">
    <source>
        <dbReference type="Proteomes" id="UP001149090"/>
    </source>
</evidence>
<reference evidence="2" key="1">
    <citation type="submission" date="2022-10" db="EMBL/GenBank/DDBJ databases">
        <title>Novel sulphate-reducing endosymbionts in the free-living metamonad Anaeramoeba.</title>
        <authorList>
            <person name="Jerlstrom-Hultqvist J."/>
            <person name="Cepicka I."/>
            <person name="Gallot-Lavallee L."/>
            <person name="Salas-Leiva D."/>
            <person name="Curtis B.A."/>
            <person name="Zahonova K."/>
            <person name="Pipaliya S."/>
            <person name="Dacks J."/>
            <person name="Roger A.J."/>
        </authorList>
    </citation>
    <scope>NUCLEOTIDE SEQUENCE</scope>
    <source>
        <strain evidence="2">BMAN</strain>
    </source>
</reference>
<accession>A0A9Q0LQX6</accession>
<protein>
    <submittedName>
        <fullName evidence="2">Group xv phospholipase a2</fullName>
    </submittedName>
</protein>
<dbReference type="InterPro" id="IPR003386">
    <property type="entry name" value="LACT/PDAT_acylTrfase"/>
</dbReference>
<dbReference type="EMBL" id="JAPDFW010000064">
    <property type="protein sequence ID" value="KAJ5075635.1"/>
    <property type="molecule type" value="Genomic_DNA"/>
</dbReference>
<proteinExistence type="predicted"/>
<sequence>MVFLKSSSKILFIFVIFHLCSLSLLSNDFEKQYDYDKDTFIFKKVEQELEEIDPIESAKKLAEEIKMKNDRLNLNPIIFIPGLGGSKIETKLDNFNTKHWFCEKNKDWFRVWLTVELYAPEVVEKSYNQKGVSVRPISGIEGVVNLDPTLFFISEVAYFSRMSKVLEDLGYQEDKNLFALPYDWRLAPNNLTDYFELLKYTVEYSYSINNGMRVNLMTHSMGCTIATYFLANQTQEWKDKYISTFIPLSPPMGGVFKGINSLVEGENFGIPIIIGSEIKDLEVSLPSIYYFLPHSPFWTQPVVKTASKDYYPTFDDYNVLFNDLGLPQYSHQLLQLTWKDSLVFNPPGVPTYLQIGSGIKTPIYFQFETDLNGKHEIIYGNGDGTCNHDVMIIPCTEWAQGQTQPVQCYIWNGAGHQDTISKDEIIEQILQIISNAN</sequence>
<dbReference type="Pfam" id="PF02450">
    <property type="entry name" value="LCAT"/>
    <property type="match status" value="1"/>
</dbReference>
<dbReference type="SUPFAM" id="SSF53474">
    <property type="entry name" value="alpha/beta-Hydrolases"/>
    <property type="match status" value="1"/>
</dbReference>
<comment type="caution">
    <text evidence="2">The sequence shown here is derived from an EMBL/GenBank/DDBJ whole genome shotgun (WGS) entry which is preliminary data.</text>
</comment>
<dbReference type="AlphaFoldDB" id="A0A9Q0LQX6"/>
<dbReference type="Proteomes" id="UP001149090">
    <property type="component" value="Unassembled WGS sequence"/>
</dbReference>
<gene>
    <name evidence="2" type="ORF">M0811_07205</name>
</gene>
<dbReference type="GO" id="GO:0006629">
    <property type="term" value="P:lipid metabolic process"/>
    <property type="evidence" value="ECO:0007669"/>
    <property type="project" value="InterPro"/>
</dbReference>
<dbReference type="OMA" id="QMTPPGV"/>
<keyword evidence="1" id="KW-0732">Signal</keyword>
<evidence type="ECO:0000256" key="1">
    <source>
        <dbReference type="SAM" id="SignalP"/>
    </source>
</evidence>
<name>A0A9Q0LQX6_ANAIG</name>
<feature type="signal peptide" evidence="1">
    <location>
        <begin position="1"/>
        <end position="26"/>
    </location>
</feature>
<dbReference type="GO" id="GO:0008374">
    <property type="term" value="F:O-acyltransferase activity"/>
    <property type="evidence" value="ECO:0007669"/>
    <property type="project" value="InterPro"/>
</dbReference>
<organism evidence="2 3">
    <name type="scientific">Anaeramoeba ignava</name>
    <name type="common">Anaerobic marine amoeba</name>
    <dbReference type="NCBI Taxonomy" id="1746090"/>
    <lineage>
        <taxon>Eukaryota</taxon>
        <taxon>Metamonada</taxon>
        <taxon>Anaeramoebidae</taxon>
        <taxon>Anaeramoeba</taxon>
    </lineage>
</organism>
<dbReference type="PANTHER" id="PTHR11440">
    <property type="entry name" value="LECITHIN-CHOLESTEROL ACYLTRANSFERASE-RELATED"/>
    <property type="match status" value="1"/>
</dbReference>
<dbReference type="Gene3D" id="3.40.50.1820">
    <property type="entry name" value="alpha/beta hydrolase"/>
    <property type="match status" value="1"/>
</dbReference>